<feature type="region of interest" description="Disordered" evidence="1">
    <location>
        <begin position="74"/>
        <end position="94"/>
    </location>
</feature>
<keyword evidence="4" id="KW-1185">Reference proteome</keyword>
<reference evidence="3 4" key="1">
    <citation type="submission" date="2024-01" db="EMBL/GenBank/DDBJ databases">
        <authorList>
            <person name="Guinet B."/>
        </authorList>
    </citation>
    <scope>NUCLEOTIDE SEQUENCE [LARGE SCALE GENOMIC DNA]</scope>
</reference>
<dbReference type="Proteomes" id="UP001642380">
    <property type="component" value="Unassembled WGS sequence"/>
</dbReference>
<keyword evidence="2" id="KW-0812">Transmembrane</keyword>
<feature type="transmembrane region" description="Helical" evidence="2">
    <location>
        <begin position="6"/>
        <end position="24"/>
    </location>
</feature>
<name>A0ABC8QS45_9VIRU</name>
<evidence type="ECO:0000313" key="4">
    <source>
        <dbReference type="Proteomes" id="UP001642380"/>
    </source>
</evidence>
<proteinExistence type="predicted"/>
<evidence type="ECO:0000256" key="1">
    <source>
        <dbReference type="SAM" id="MobiDB-lite"/>
    </source>
</evidence>
<comment type="caution">
    <text evidence="3">The sequence shown here is derived from an EMBL/GenBank/DDBJ whole genome shotgun (WGS) entry which is preliminary data.</text>
</comment>
<evidence type="ECO:0000313" key="3">
    <source>
        <dbReference type="EMBL" id="CAJ2002105.1"/>
    </source>
</evidence>
<keyword evidence="2" id="KW-0472">Membrane</keyword>
<protein>
    <submittedName>
        <fullName evidence="3">Uncharacterized protein</fullName>
    </submittedName>
</protein>
<evidence type="ECO:0000256" key="2">
    <source>
        <dbReference type="SAM" id="Phobius"/>
    </source>
</evidence>
<feature type="compositionally biased region" description="Acidic residues" evidence="1">
    <location>
        <begin position="74"/>
        <end position="87"/>
    </location>
</feature>
<accession>A0ABC8QS45</accession>
<organism evidence="3 4">
    <name type="scientific">Cotesia congregata filamentous virus 1</name>
    <dbReference type="NCBI Taxonomy" id="3064291"/>
    <lineage>
        <taxon>Viruses</taxon>
        <taxon>Viruses incertae sedis</taxon>
        <taxon>Naldaviricetes</taxon>
        <taxon>Lefavirales</taxon>
        <taxon>Filamentoviridae</taxon>
        <taxon>Betafilamentovirus</taxon>
        <taxon>Betafilamentovirus cocongregatae</taxon>
    </lineage>
</organism>
<keyword evidence="2" id="KW-1133">Transmembrane helix</keyword>
<sequence>MKVNTLIVVLLSSTILLPLIFFIYKSFSAKGDVNFVQRVSSGGGAVNESEKILYDDSIDDMLNNDDTTIIEEVDEDEEEESDEEEPATEAPLQIQPLPSQTSVVSLSSVSRVMFFNKNITYSLNQFPHYGNLIEGSQIFIKNASRKSFVNFQINLYSSPIKFIEGCEHVIPSATIQVNVSTCVSDPEGSLKINGVTVEQNETGLLPINKCELIKKMYKHKLYYVLRVMNKQIYKIDINQEPLKAISFYKTTDDASPIFFKSI</sequence>
<dbReference type="EMBL" id="CAUOPR010000001">
    <property type="protein sequence ID" value="CAJ2002105.1"/>
    <property type="molecule type" value="Genomic_DNA"/>
</dbReference>
<gene>
    <name evidence="3" type="ORF">CCFV1_ORF059</name>
</gene>